<organism evidence="1 2">
    <name type="scientific">Eumeta variegata</name>
    <name type="common">Bagworm moth</name>
    <name type="synonym">Eumeta japonica</name>
    <dbReference type="NCBI Taxonomy" id="151549"/>
    <lineage>
        <taxon>Eukaryota</taxon>
        <taxon>Metazoa</taxon>
        <taxon>Ecdysozoa</taxon>
        <taxon>Arthropoda</taxon>
        <taxon>Hexapoda</taxon>
        <taxon>Insecta</taxon>
        <taxon>Pterygota</taxon>
        <taxon>Neoptera</taxon>
        <taxon>Endopterygota</taxon>
        <taxon>Lepidoptera</taxon>
        <taxon>Glossata</taxon>
        <taxon>Ditrysia</taxon>
        <taxon>Tineoidea</taxon>
        <taxon>Psychidae</taxon>
        <taxon>Oiketicinae</taxon>
        <taxon>Eumeta</taxon>
    </lineage>
</organism>
<name>A0A4C1ZZC4_EUMVA</name>
<evidence type="ECO:0000313" key="2">
    <source>
        <dbReference type="Proteomes" id="UP000299102"/>
    </source>
</evidence>
<dbReference type="Proteomes" id="UP000299102">
    <property type="component" value="Unassembled WGS sequence"/>
</dbReference>
<accession>A0A4C1ZZC4</accession>
<sequence>MMLDGSLQIPEPCPLTTDSETRVTYVIIGDEGFGLHENLRKPFSGTHLDVNKKERYPTKNSLVGGNPNQGQCFHFDPPKRKHAGIKHVTYLSEVYRMRYMPRGSVTSVYRSRYTAPCVTI</sequence>
<proteinExistence type="predicted"/>
<protein>
    <recommendedName>
        <fullName evidence="3">DDE Tnp4 domain-containing protein</fullName>
    </recommendedName>
</protein>
<evidence type="ECO:0008006" key="3">
    <source>
        <dbReference type="Google" id="ProtNLM"/>
    </source>
</evidence>
<keyword evidence="2" id="KW-1185">Reference proteome</keyword>
<dbReference type="EMBL" id="BGZK01002251">
    <property type="protein sequence ID" value="GBP92233.1"/>
    <property type="molecule type" value="Genomic_DNA"/>
</dbReference>
<gene>
    <name evidence="1" type="ORF">EVAR_64416_1</name>
</gene>
<dbReference type="AlphaFoldDB" id="A0A4C1ZZC4"/>
<dbReference type="OrthoDB" id="2668416at2759"/>
<comment type="caution">
    <text evidence="1">The sequence shown here is derived from an EMBL/GenBank/DDBJ whole genome shotgun (WGS) entry which is preliminary data.</text>
</comment>
<evidence type="ECO:0000313" key="1">
    <source>
        <dbReference type="EMBL" id="GBP92233.1"/>
    </source>
</evidence>
<reference evidence="1 2" key="1">
    <citation type="journal article" date="2019" name="Commun. Biol.">
        <title>The bagworm genome reveals a unique fibroin gene that provides high tensile strength.</title>
        <authorList>
            <person name="Kono N."/>
            <person name="Nakamura H."/>
            <person name="Ohtoshi R."/>
            <person name="Tomita M."/>
            <person name="Numata K."/>
            <person name="Arakawa K."/>
        </authorList>
    </citation>
    <scope>NUCLEOTIDE SEQUENCE [LARGE SCALE GENOMIC DNA]</scope>
</reference>